<dbReference type="PIRSF" id="PIRSF003113">
    <property type="entry name" value="BolA"/>
    <property type="match status" value="1"/>
</dbReference>
<reference evidence="2 3" key="1">
    <citation type="submission" date="2017-08" db="EMBL/GenBank/DDBJ databases">
        <title>Fine stratification of microbial communities through a metagenomic profile of the photic zone.</title>
        <authorList>
            <person name="Haro-Moreno J.M."/>
            <person name="Lopez-Perez M."/>
            <person name="De La Torre J."/>
            <person name="Picazo A."/>
            <person name="Camacho A."/>
            <person name="Rodriguez-Valera F."/>
        </authorList>
    </citation>
    <scope>NUCLEOTIDE SEQUENCE [LARGE SCALE GENOMIC DNA]</scope>
    <source>
        <strain evidence="2">MED-G28</strain>
    </source>
</reference>
<dbReference type="InterPro" id="IPR036065">
    <property type="entry name" value="BolA-like_sf"/>
</dbReference>
<keyword evidence="2" id="KW-0131">Cell cycle</keyword>
<sequence length="78" mass="8361">MGTNEIKQLLLAALPNCEISVEGGEGKYLVSATGDIFEGLSAVQRQQTIYKILNEQISSGVIHAVSMKLQTPAENLIS</sequence>
<evidence type="ECO:0000256" key="1">
    <source>
        <dbReference type="RuleBase" id="RU003860"/>
    </source>
</evidence>
<comment type="caution">
    <text evidence="2">The sequence shown here is derived from an EMBL/GenBank/DDBJ whole genome shotgun (WGS) entry which is preliminary data.</text>
</comment>
<comment type="similarity">
    <text evidence="1">Belongs to the BolA/IbaG family.</text>
</comment>
<evidence type="ECO:0000313" key="3">
    <source>
        <dbReference type="Proteomes" id="UP000219329"/>
    </source>
</evidence>
<name>A0A2A5W9S7_9GAMM</name>
<dbReference type="SUPFAM" id="SSF82657">
    <property type="entry name" value="BolA-like"/>
    <property type="match status" value="1"/>
</dbReference>
<dbReference type="Pfam" id="PF01722">
    <property type="entry name" value="BolA"/>
    <property type="match status" value="1"/>
</dbReference>
<evidence type="ECO:0000313" key="2">
    <source>
        <dbReference type="EMBL" id="PDH33043.1"/>
    </source>
</evidence>
<proteinExistence type="inferred from homology"/>
<gene>
    <name evidence="2" type="ORF">CNF02_10055</name>
</gene>
<accession>A0A2A5W9S7</accession>
<dbReference type="Proteomes" id="UP000219329">
    <property type="component" value="Unassembled WGS sequence"/>
</dbReference>
<dbReference type="GO" id="GO:0051301">
    <property type="term" value="P:cell division"/>
    <property type="evidence" value="ECO:0007669"/>
    <property type="project" value="UniProtKB-KW"/>
</dbReference>
<organism evidence="2 3">
    <name type="scientific">OM182 bacterium MED-G28</name>
    <dbReference type="NCBI Taxonomy" id="1986256"/>
    <lineage>
        <taxon>Bacteria</taxon>
        <taxon>Pseudomonadati</taxon>
        <taxon>Pseudomonadota</taxon>
        <taxon>Gammaproteobacteria</taxon>
        <taxon>OMG group</taxon>
        <taxon>OM182 clade</taxon>
    </lineage>
</organism>
<keyword evidence="2" id="KW-0132">Cell division</keyword>
<dbReference type="InterPro" id="IPR002634">
    <property type="entry name" value="BolA"/>
</dbReference>
<dbReference type="EMBL" id="NTJZ01000011">
    <property type="protein sequence ID" value="PDH33043.1"/>
    <property type="molecule type" value="Genomic_DNA"/>
</dbReference>
<dbReference type="AlphaFoldDB" id="A0A2A5W9S7"/>
<protein>
    <submittedName>
        <fullName evidence="2">Cell division protein BolA</fullName>
    </submittedName>
</protein>
<dbReference type="Gene3D" id="3.30.300.90">
    <property type="entry name" value="BolA-like"/>
    <property type="match status" value="1"/>
</dbReference>